<accession>A0A2T9YY54</accession>
<dbReference type="AlphaFoldDB" id="A0A2T9YY54"/>
<dbReference type="Proteomes" id="UP000245383">
    <property type="component" value="Unassembled WGS sequence"/>
</dbReference>
<keyword evidence="1" id="KW-0732">Signal</keyword>
<name>A0A2T9YY54_9FUNG</name>
<reference evidence="2 3" key="1">
    <citation type="journal article" date="2018" name="MBio">
        <title>Comparative Genomics Reveals the Core Gene Toolbox for the Fungus-Insect Symbiosis.</title>
        <authorList>
            <person name="Wang Y."/>
            <person name="Stata M."/>
            <person name="Wang W."/>
            <person name="Stajich J.E."/>
            <person name="White M.M."/>
            <person name="Moncalvo J.M."/>
        </authorList>
    </citation>
    <scope>NUCLEOTIDE SEQUENCE [LARGE SCALE GENOMIC DNA]</scope>
    <source>
        <strain evidence="2 3">SWE-8-4</strain>
    </source>
</reference>
<evidence type="ECO:0000313" key="2">
    <source>
        <dbReference type="EMBL" id="PVU97249.1"/>
    </source>
</evidence>
<dbReference type="EMBL" id="MBFR01000015">
    <property type="protein sequence ID" value="PVU97249.1"/>
    <property type="molecule type" value="Genomic_DNA"/>
</dbReference>
<evidence type="ECO:0000313" key="3">
    <source>
        <dbReference type="Proteomes" id="UP000245383"/>
    </source>
</evidence>
<comment type="caution">
    <text evidence="2">The sequence shown here is derived from an EMBL/GenBank/DDBJ whole genome shotgun (WGS) entry which is preliminary data.</text>
</comment>
<dbReference type="STRING" id="133385.A0A2T9YY54"/>
<evidence type="ECO:0000256" key="1">
    <source>
        <dbReference type="SAM" id="SignalP"/>
    </source>
</evidence>
<proteinExistence type="predicted"/>
<organism evidence="2 3">
    <name type="scientific">Smittium simulii</name>
    <dbReference type="NCBI Taxonomy" id="133385"/>
    <lineage>
        <taxon>Eukaryota</taxon>
        <taxon>Fungi</taxon>
        <taxon>Fungi incertae sedis</taxon>
        <taxon>Zoopagomycota</taxon>
        <taxon>Kickxellomycotina</taxon>
        <taxon>Harpellomycetes</taxon>
        <taxon>Harpellales</taxon>
        <taxon>Legeriomycetaceae</taxon>
        <taxon>Smittium</taxon>
    </lineage>
</organism>
<feature type="chain" id="PRO_5015508304" evidence="1">
    <location>
        <begin position="20"/>
        <end position="212"/>
    </location>
</feature>
<sequence length="212" mass="24607">MIKFTFLYVFIILSYLGASQKLDKIKTTSDNYGQVSKKNGMISQETKIQEGKKNLHEQNFLQKKDFDDGDNFEEEINLKTKLKLCSEEFKQHKSFILSLFVSQNKTAIDGGVYDFAAYSKIGELLDYFEPNSQKISNCLNEILRDYNDYADKRTEFVETFYSKLMGFINRLAEYKNSVKKITKEYGNFKINTSNDYKSNFVSVMALIGSVFK</sequence>
<protein>
    <submittedName>
        <fullName evidence="2">Uncharacterized protein</fullName>
    </submittedName>
</protein>
<feature type="signal peptide" evidence="1">
    <location>
        <begin position="1"/>
        <end position="19"/>
    </location>
</feature>
<keyword evidence="3" id="KW-1185">Reference proteome</keyword>
<gene>
    <name evidence="2" type="ORF">BB561_000662</name>
</gene>